<comment type="caution">
    <text evidence="2">The sequence shown here is derived from an EMBL/GenBank/DDBJ whole genome shotgun (WGS) entry which is preliminary data.</text>
</comment>
<protein>
    <recommendedName>
        <fullName evidence="1">Pyrrolo-quinoline quinone repeat domain-containing protein</fullName>
    </recommendedName>
</protein>
<evidence type="ECO:0000313" key="2">
    <source>
        <dbReference type="EMBL" id="GIH11784.1"/>
    </source>
</evidence>
<feature type="domain" description="Pyrrolo-quinoline quinone repeat" evidence="1">
    <location>
        <begin position="70"/>
        <end position="151"/>
    </location>
</feature>
<dbReference type="SUPFAM" id="SSF50998">
    <property type="entry name" value="Quinoprotein alcohol dehydrogenase-like"/>
    <property type="match status" value="1"/>
</dbReference>
<dbReference type="InterPro" id="IPR015943">
    <property type="entry name" value="WD40/YVTN_repeat-like_dom_sf"/>
</dbReference>
<accession>A0A8J3VLW6</accession>
<dbReference type="Gene3D" id="2.130.10.10">
    <property type="entry name" value="YVTN repeat-like/Quinoprotein amine dehydrogenase"/>
    <property type="match status" value="1"/>
</dbReference>
<evidence type="ECO:0000259" key="1">
    <source>
        <dbReference type="Pfam" id="PF13360"/>
    </source>
</evidence>
<keyword evidence="3" id="KW-1185">Reference proteome</keyword>
<name>A0A8J3VLW6_9ACTN</name>
<dbReference type="InterPro" id="IPR011047">
    <property type="entry name" value="Quinoprotein_ADH-like_sf"/>
</dbReference>
<reference evidence="2" key="1">
    <citation type="submission" date="2021-01" db="EMBL/GenBank/DDBJ databases">
        <title>Whole genome shotgun sequence of Rhizocola hellebori NBRC 109834.</title>
        <authorList>
            <person name="Komaki H."/>
            <person name="Tamura T."/>
        </authorList>
    </citation>
    <scope>NUCLEOTIDE SEQUENCE</scope>
    <source>
        <strain evidence="2">NBRC 109834</strain>
    </source>
</reference>
<gene>
    <name evidence="2" type="ORF">Rhe02_98510</name>
</gene>
<dbReference type="Pfam" id="PF13360">
    <property type="entry name" value="PQQ_2"/>
    <property type="match status" value="1"/>
</dbReference>
<organism evidence="2 3">
    <name type="scientific">Rhizocola hellebori</name>
    <dbReference type="NCBI Taxonomy" id="1392758"/>
    <lineage>
        <taxon>Bacteria</taxon>
        <taxon>Bacillati</taxon>
        <taxon>Actinomycetota</taxon>
        <taxon>Actinomycetes</taxon>
        <taxon>Micromonosporales</taxon>
        <taxon>Micromonosporaceae</taxon>
        <taxon>Rhizocola</taxon>
    </lineage>
</organism>
<dbReference type="AlphaFoldDB" id="A0A8J3VLW6"/>
<sequence length="428" mass="45921">MGCVGDGFIELGRYDEPTEHVGSRHTLLKGRIARPWIAAGLVVVSLFTLGPAGAKPLPAVQLVADIKLHVEGEMVVVGGGLFVSEPGVLTALDSRTARARWRVQTGLHSQLVRGDGDLLIVTGRTVAIAAEGSRAMSLAIHMGTGEVLWRLPGDLIVAGGFVISREFGFASPAPTSHLTVHDLAARPVWSVELAARLVHTVDQLRQVVLTLDAASGELVEYRLDNGRVVDRTVQPELVGAVGLGAFGQEVLAFFSDGHSLVRGASGFVSELGVFSAAETEQVDCGLLWCAFSHSASGIELVDKSNGEVVYRNEGWIMAVHTDFGVVGIDLFFGGPITIGFFDPLTRRQQHLSGWSPVGLRTDSRVVRWHGPLYLVSSANSRTFFAVLEDARIHVAGSVPYKNLLQCVATSYLIACRAESTMVKAWHLM</sequence>
<evidence type="ECO:0000313" key="3">
    <source>
        <dbReference type="Proteomes" id="UP000612899"/>
    </source>
</evidence>
<dbReference type="EMBL" id="BONY01000169">
    <property type="protein sequence ID" value="GIH11784.1"/>
    <property type="molecule type" value="Genomic_DNA"/>
</dbReference>
<dbReference type="InterPro" id="IPR002372">
    <property type="entry name" value="PQQ_rpt_dom"/>
</dbReference>
<proteinExistence type="predicted"/>
<dbReference type="Proteomes" id="UP000612899">
    <property type="component" value="Unassembled WGS sequence"/>
</dbReference>